<dbReference type="Pfam" id="PF00147">
    <property type="entry name" value="Fibrinogen_C"/>
    <property type="match status" value="1"/>
</dbReference>
<dbReference type="GO" id="GO:0030246">
    <property type="term" value="F:carbohydrate binding"/>
    <property type="evidence" value="ECO:0007669"/>
    <property type="project" value="UniProtKB-ARBA"/>
</dbReference>
<reference evidence="6" key="1">
    <citation type="submission" date="2014-01" db="EMBL/GenBank/DDBJ databases">
        <title>The Genome Sequence of Anopheles farauti FAR1 (V2).</title>
        <authorList>
            <consortium name="The Broad Institute Genomics Platform"/>
            <person name="Neafsey D.E."/>
            <person name="Besansky N."/>
            <person name="Howell P."/>
            <person name="Walton C."/>
            <person name="Young S.K."/>
            <person name="Zeng Q."/>
            <person name="Gargeya S."/>
            <person name="Fitzgerald M."/>
            <person name="Haas B."/>
            <person name="Abouelleil A."/>
            <person name="Allen A.W."/>
            <person name="Alvarado L."/>
            <person name="Arachchi H.M."/>
            <person name="Berlin A.M."/>
            <person name="Chapman S.B."/>
            <person name="Gainer-Dewar J."/>
            <person name="Goldberg J."/>
            <person name="Griggs A."/>
            <person name="Gujja S."/>
            <person name="Hansen M."/>
            <person name="Howarth C."/>
            <person name="Imamovic A."/>
            <person name="Ireland A."/>
            <person name="Larimer J."/>
            <person name="McCowan C."/>
            <person name="Murphy C."/>
            <person name="Pearson M."/>
            <person name="Poon T.W."/>
            <person name="Priest M."/>
            <person name="Roberts A."/>
            <person name="Saif S."/>
            <person name="Shea T."/>
            <person name="Sisk P."/>
            <person name="Sykes S."/>
            <person name="Wortman J."/>
            <person name="Nusbaum C."/>
            <person name="Birren B."/>
        </authorList>
    </citation>
    <scope>NUCLEOTIDE SEQUENCE [LARGE SCALE GENOMIC DNA]</scope>
    <source>
        <strain evidence="6">FAR1</strain>
    </source>
</reference>
<evidence type="ECO:0000256" key="1">
    <source>
        <dbReference type="ARBA" id="ARBA00023157"/>
    </source>
</evidence>
<dbReference type="AlphaFoldDB" id="A0A182QVR3"/>
<dbReference type="PANTHER" id="PTHR19143:SF327">
    <property type="entry name" value="FI21813P1-RELATED"/>
    <property type="match status" value="1"/>
</dbReference>
<dbReference type="InterPro" id="IPR002181">
    <property type="entry name" value="Fibrinogen_a/b/g_C_dom"/>
</dbReference>
<evidence type="ECO:0000313" key="6">
    <source>
        <dbReference type="Proteomes" id="UP000075886"/>
    </source>
</evidence>
<name>A0A182QVR3_9DIPT</name>
<dbReference type="STRING" id="69004.A0A182QVR3"/>
<dbReference type="VEuPathDB" id="VectorBase:AFAF017851"/>
<dbReference type="GO" id="GO:0005615">
    <property type="term" value="C:extracellular space"/>
    <property type="evidence" value="ECO:0007669"/>
    <property type="project" value="TreeGrafter"/>
</dbReference>
<dbReference type="InterPro" id="IPR036056">
    <property type="entry name" value="Fibrinogen-like_C"/>
</dbReference>
<dbReference type="SMART" id="SM00186">
    <property type="entry name" value="FBG"/>
    <property type="match status" value="1"/>
</dbReference>
<dbReference type="Proteomes" id="UP000075886">
    <property type="component" value="Unassembled WGS sequence"/>
</dbReference>
<proteinExistence type="predicted"/>
<sequence length="363" mass="41071">MEKVLTLLAVAFCNTVTLHSAAESVSPQNSSNGFATELIISKLDVLEYQSFENNLQTEQKITILSSRVDNLVRSMETLSWLVQQASETVTLLGANAKHTGQNLTEVKRDLTTLLAQQKLVLTSHKFGEYLLQRGCDTSNRSLLVDAHRHTHTSCNKSPFPEYGVYGIQLEKSFKQPFTVLCDQQYESGGWTVIQHRFDGSIDFYRKWIEYRNGFGNLEGEFWLGLDRIHQLTASAPHELMVLLEDFDGNKTFARYGLFEIAGEAQKYAVTKIEGYSGTAGDSMYNTRGMKFSTLDADNDNGTQHCAVTYTGAWWYSDCFSSNLNGKYLRGVTKEFATGMVWYTFRQYYYSLKSSKMMIRPTAG</sequence>
<feature type="domain" description="Fibrinogen C-terminal" evidence="4">
    <location>
        <begin position="145"/>
        <end position="362"/>
    </location>
</feature>
<protein>
    <recommendedName>
        <fullName evidence="4">Fibrinogen C-terminal domain-containing protein</fullName>
    </recommendedName>
</protein>
<dbReference type="EnsemblMetazoa" id="AFAF017851-RA">
    <property type="protein sequence ID" value="AFAF017851-PA"/>
    <property type="gene ID" value="AFAF017851"/>
</dbReference>
<dbReference type="InterPro" id="IPR050373">
    <property type="entry name" value="Fibrinogen_C-term_domain"/>
</dbReference>
<dbReference type="SUPFAM" id="SSF56496">
    <property type="entry name" value="Fibrinogen C-terminal domain-like"/>
    <property type="match status" value="1"/>
</dbReference>
<keyword evidence="3" id="KW-0732">Signal</keyword>
<dbReference type="InterPro" id="IPR014716">
    <property type="entry name" value="Fibrinogen_a/b/g_C_1"/>
</dbReference>
<dbReference type="Gene3D" id="3.90.215.10">
    <property type="entry name" value="Gamma Fibrinogen, chain A, domain 1"/>
    <property type="match status" value="1"/>
</dbReference>
<dbReference type="InterPro" id="IPR020837">
    <property type="entry name" value="Fibrinogen_CS"/>
</dbReference>
<dbReference type="PANTHER" id="PTHR19143">
    <property type="entry name" value="FIBRINOGEN/TENASCIN/ANGIOPOEITIN"/>
    <property type="match status" value="1"/>
</dbReference>
<dbReference type="PROSITE" id="PS51406">
    <property type="entry name" value="FIBRINOGEN_C_2"/>
    <property type="match status" value="1"/>
</dbReference>
<feature type="signal peptide" evidence="3">
    <location>
        <begin position="1"/>
        <end position="21"/>
    </location>
</feature>
<feature type="chain" id="PRO_5008133497" description="Fibrinogen C-terminal domain-containing protein" evidence="3">
    <location>
        <begin position="22"/>
        <end position="363"/>
    </location>
</feature>
<dbReference type="CDD" id="cd00087">
    <property type="entry name" value="FReD"/>
    <property type="match status" value="1"/>
</dbReference>
<reference evidence="5" key="2">
    <citation type="submission" date="2020-05" db="UniProtKB">
        <authorList>
            <consortium name="EnsemblMetazoa"/>
        </authorList>
    </citation>
    <scope>IDENTIFICATION</scope>
    <source>
        <strain evidence="5">FAR1</strain>
    </source>
</reference>
<dbReference type="FunFam" id="3.90.215.10:FF:000001">
    <property type="entry name" value="Tenascin isoform 1"/>
    <property type="match status" value="1"/>
</dbReference>
<comment type="function">
    <text evidence="2">Lectin involved in innate immunity. Agglutinates all types of human erythrocytes, Gram-positive and Gram-negative bacteria. Has a stronger agglutinating activity towards Gram-negative bacteria than towards Gram-positive bacteria. Specifically recognizes acetyl group-containing substances on agglutinated cells. The hemagglutinating activity was inhibited by EDTA, acetyl group-containing mono- and disaccharides, N-acetyl derivatives of amino acids, other acetyl group-containing substances, propionamide and benzamide. Enhances the antimicrobial activity of big defensin against Gram-positive bacteria but not against Gram-negative bacteria.</text>
</comment>
<keyword evidence="6" id="KW-1185">Reference proteome</keyword>
<dbReference type="EMBL" id="AXCN02000579">
    <property type="status" value="NOT_ANNOTATED_CDS"/>
    <property type="molecule type" value="Genomic_DNA"/>
</dbReference>
<evidence type="ECO:0000256" key="2">
    <source>
        <dbReference type="ARBA" id="ARBA00053344"/>
    </source>
</evidence>
<keyword evidence="1" id="KW-1015">Disulfide bond</keyword>
<dbReference type="PROSITE" id="PS00514">
    <property type="entry name" value="FIBRINOGEN_C_1"/>
    <property type="match status" value="1"/>
</dbReference>
<evidence type="ECO:0000256" key="3">
    <source>
        <dbReference type="SAM" id="SignalP"/>
    </source>
</evidence>
<evidence type="ECO:0000259" key="4">
    <source>
        <dbReference type="PROSITE" id="PS51406"/>
    </source>
</evidence>
<accession>A0A182QVR3</accession>
<organism evidence="5 6">
    <name type="scientific">Anopheles farauti</name>
    <dbReference type="NCBI Taxonomy" id="69004"/>
    <lineage>
        <taxon>Eukaryota</taxon>
        <taxon>Metazoa</taxon>
        <taxon>Ecdysozoa</taxon>
        <taxon>Arthropoda</taxon>
        <taxon>Hexapoda</taxon>
        <taxon>Insecta</taxon>
        <taxon>Pterygota</taxon>
        <taxon>Neoptera</taxon>
        <taxon>Endopterygota</taxon>
        <taxon>Diptera</taxon>
        <taxon>Nematocera</taxon>
        <taxon>Culicoidea</taxon>
        <taxon>Culicidae</taxon>
        <taxon>Anophelinae</taxon>
        <taxon>Anopheles</taxon>
    </lineage>
</organism>
<evidence type="ECO:0000313" key="5">
    <source>
        <dbReference type="EnsemblMetazoa" id="AFAF017851-PA"/>
    </source>
</evidence>